<evidence type="ECO:0000256" key="2">
    <source>
        <dbReference type="ARBA" id="ARBA00008170"/>
    </source>
</evidence>
<keyword evidence="8" id="KW-0406">Ion transport</keyword>
<evidence type="ECO:0000259" key="12">
    <source>
        <dbReference type="Pfam" id="PF01699"/>
    </source>
</evidence>
<feature type="transmembrane region" description="Helical" evidence="11">
    <location>
        <begin position="629"/>
        <end position="649"/>
    </location>
</feature>
<organism evidence="13 14">
    <name type="scientific">Moesziomyces aphidis</name>
    <name type="common">Pseudozyma aphidis</name>
    <dbReference type="NCBI Taxonomy" id="84754"/>
    <lineage>
        <taxon>Eukaryota</taxon>
        <taxon>Fungi</taxon>
        <taxon>Dikarya</taxon>
        <taxon>Basidiomycota</taxon>
        <taxon>Ustilaginomycotina</taxon>
        <taxon>Ustilaginomycetes</taxon>
        <taxon>Ustilaginales</taxon>
        <taxon>Ustilaginaceae</taxon>
        <taxon>Moesziomyces</taxon>
    </lineage>
</organism>
<evidence type="ECO:0000256" key="3">
    <source>
        <dbReference type="ARBA" id="ARBA00022448"/>
    </source>
</evidence>
<dbReference type="Gene3D" id="1.20.1420.30">
    <property type="entry name" value="NCX, central ion-binding region"/>
    <property type="match status" value="1"/>
</dbReference>
<feature type="compositionally biased region" description="Polar residues" evidence="10">
    <location>
        <begin position="208"/>
        <end position="226"/>
    </location>
</feature>
<evidence type="ECO:0000313" key="13">
    <source>
        <dbReference type="EMBL" id="ETS61626.1"/>
    </source>
</evidence>
<feature type="compositionally biased region" description="Low complexity" evidence="10">
    <location>
        <begin position="78"/>
        <end position="87"/>
    </location>
</feature>
<dbReference type="PANTHER" id="PTHR31503:SF20">
    <property type="entry name" value="CA(2+)_H(+) EXCHANGER, PUTATIVE (EUROFUNG)-RELATED"/>
    <property type="match status" value="1"/>
</dbReference>
<dbReference type="Proteomes" id="UP000019462">
    <property type="component" value="Unassembled WGS sequence"/>
</dbReference>
<reference evidence="13 14" key="1">
    <citation type="journal article" date="2014" name="Genome Announc.">
        <title>Genome sequence of the basidiomycetous fungus Pseudozyma aphidis DSM70725, an efficient producer of biosurfactant mannosylerythritol lipids.</title>
        <authorList>
            <person name="Lorenz S."/>
            <person name="Guenther M."/>
            <person name="Grumaz C."/>
            <person name="Rupp S."/>
            <person name="Zibek S."/>
            <person name="Sohn K."/>
        </authorList>
    </citation>
    <scope>NUCLEOTIDE SEQUENCE [LARGE SCALE GENOMIC DNA]</scope>
    <source>
        <strain evidence="14">ATCC 32657 / CBS 517.83 / DSM 70725 / JCM 10318 / NBRC 10182 / NRRL Y-7954 / St-0401</strain>
    </source>
</reference>
<feature type="transmembrane region" description="Helical" evidence="11">
    <location>
        <begin position="386"/>
        <end position="405"/>
    </location>
</feature>
<evidence type="ECO:0000256" key="1">
    <source>
        <dbReference type="ARBA" id="ARBA00004127"/>
    </source>
</evidence>
<dbReference type="InterPro" id="IPR004713">
    <property type="entry name" value="CaH_exchang"/>
</dbReference>
<dbReference type="HOGENOM" id="CLU_008721_4_1_1"/>
<feature type="region of interest" description="Disordered" evidence="10">
    <location>
        <begin position="121"/>
        <end position="257"/>
    </location>
</feature>
<evidence type="ECO:0000256" key="5">
    <source>
        <dbReference type="ARBA" id="ARBA00022692"/>
    </source>
</evidence>
<feature type="compositionally biased region" description="Polar residues" evidence="10">
    <location>
        <begin position="131"/>
        <end position="150"/>
    </location>
</feature>
<dbReference type="GO" id="GO:0015369">
    <property type="term" value="F:calcium:proton antiporter activity"/>
    <property type="evidence" value="ECO:0007669"/>
    <property type="project" value="InterPro"/>
</dbReference>
<keyword evidence="6" id="KW-0106">Calcium</keyword>
<feature type="transmembrane region" description="Helical" evidence="11">
    <location>
        <begin position="353"/>
        <end position="374"/>
    </location>
</feature>
<feature type="transmembrane region" description="Helical" evidence="11">
    <location>
        <begin position="601"/>
        <end position="623"/>
    </location>
</feature>
<evidence type="ECO:0000256" key="7">
    <source>
        <dbReference type="ARBA" id="ARBA00022989"/>
    </source>
</evidence>
<dbReference type="OrthoDB" id="1699231at2759"/>
<evidence type="ECO:0000313" key="14">
    <source>
        <dbReference type="Proteomes" id="UP000019462"/>
    </source>
</evidence>
<dbReference type="GO" id="GO:0012505">
    <property type="term" value="C:endomembrane system"/>
    <property type="evidence" value="ECO:0007669"/>
    <property type="project" value="UniProtKB-SubCell"/>
</dbReference>
<sequence>MEPNILLVWPDRSGSSRVSLDLWNFGSAGRSGGPVFAACRLGAAAAVANKLELLSSRRFRLETETFTHPRRSTLQAPSSKLLSLSSSTCPARPTEGHSLLRANPPAAISPIITTPKKVAFSSDALRESPTSEDMSSSEPHQAGADSTSSAEPLPNDEPTPFTSASPHPNNPYSSSRSATANNTNSVTQRPKRATIAASEPDMLEKGQAASSNEDSSAVTRIVSSEPSTKRGMDRDQSSIREGLGGPFAGPPRRATMESRHTLRRSFTELFTPEHRLAKAPNTFVSLKNMLLGSFLNILLVFIPISWALHFALDQNVFKNGLAVFITSFLAIMPLATILSQATEEVSLRVGETIGGLINASLGNAVELIVAIVSLFNCELIITQTSLLGSILSNLLLVLGTCFFAGGLRVKEQVFLEAPAQLNTSLLMMAVISLVIPSAFHAVLGAIPDSTERPDILKFSRGVSVLLLLIYIGFLIFSLASHKEFFEDTNEDDEEEQPQMNMTSVIITLVVVTVLIGVTSEWLVTAINVVVSTGGISRTWIGLILLPIASNATEHLAAVIFAWKNKIQMASSIAIGSSIQIALFVIPLLVLIAWMGDRPLTLLFDPFATILLFLTVLIVNFAIADNRSNYLEGFVLIMVYLIVALTVWFVPDNLADALFSDEYCHAR</sequence>
<dbReference type="PANTHER" id="PTHR31503">
    <property type="entry name" value="VACUOLAR CALCIUM ION TRANSPORTER"/>
    <property type="match status" value="1"/>
</dbReference>
<keyword evidence="5 11" id="KW-0812">Transmembrane</keyword>
<keyword evidence="4" id="KW-0109">Calcium transport</keyword>
<dbReference type="Pfam" id="PF01699">
    <property type="entry name" value="Na_Ca_ex"/>
    <property type="match status" value="2"/>
</dbReference>
<evidence type="ECO:0000256" key="6">
    <source>
        <dbReference type="ARBA" id="ARBA00022837"/>
    </source>
</evidence>
<name>W3VLK3_MOEAP</name>
<protein>
    <recommendedName>
        <fullName evidence="12">Sodium/calcium exchanger membrane region domain-containing protein</fullName>
    </recommendedName>
</protein>
<evidence type="ECO:0000256" key="11">
    <source>
        <dbReference type="SAM" id="Phobius"/>
    </source>
</evidence>
<comment type="subcellular location">
    <subcellularLocation>
        <location evidence="1">Endomembrane system</location>
        <topology evidence="1">Multi-pass membrane protein</topology>
    </subcellularLocation>
</comment>
<dbReference type="InterPro" id="IPR044880">
    <property type="entry name" value="NCX_ion-bd_dom_sf"/>
</dbReference>
<keyword evidence="3" id="KW-0813">Transport</keyword>
<evidence type="ECO:0000256" key="9">
    <source>
        <dbReference type="ARBA" id="ARBA00023136"/>
    </source>
</evidence>
<keyword evidence="7 11" id="KW-1133">Transmembrane helix</keyword>
<dbReference type="EMBL" id="AWNI01000014">
    <property type="protein sequence ID" value="ETS61626.1"/>
    <property type="molecule type" value="Genomic_DNA"/>
</dbReference>
<keyword evidence="9 11" id="KW-0472">Membrane</keyword>
<dbReference type="InterPro" id="IPR004837">
    <property type="entry name" value="NaCa_Exmemb"/>
</dbReference>
<feature type="transmembrane region" description="Helical" evidence="11">
    <location>
        <begin position="425"/>
        <end position="446"/>
    </location>
</feature>
<feature type="transmembrane region" description="Helical" evidence="11">
    <location>
        <begin position="501"/>
        <end position="530"/>
    </location>
</feature>
<feature type="compositionally biased region" description="Polar residues" evidence="10">
    <location>
        <begin position="160"/>
        <end position="172"/>
    </location>
</feature>
<evidence type="ECO:0000256" key="4">
    <source>
        <dbReference type="ARBA" id="ARBA00022568"/>
    </source>
</evidence>
<dbReference type="FunFam" id="1.20.1420.30:FF:000024">
    <property type="entry name" value="Calcium/proton exchanger, variant"/>
    <property type="match status" value="1"/>
</dbReference>
<evidence type="ECO:0000256" key="8">
    <source>
        <dbReference type="ARBA" id="ARBA00023065"/>
    </source>
</evidence>
<dbReference type="NCBIfam" id="TIGR00378">
    <property type="entry name" value="cax"/>
    <property type="match status" value="1"/>
</dbReference>
<dbReference type="GO" id="GO:0006874">
    <property type="term" value="P:intracellular calcium ion homeostasis"/>
    <property type="evidence" value="ECO:0007669"/>
    <property type="project" value="TreeGrafter"/>
</dbReference>
<keyword evidence="14" id="KW-1185">Reference proteome</keyword>
<feature type="compositionally biased region" description="Low complexity" evidence="10">
    <location>
        <begin position="173"/>
        <end position="185"/>
    </location>
</feature>
<feature type="transmembrane region" description="Helical" evidence="11">
    <location>
        <begin position="320"/>
        <end position="341"/>
    </location>
</feature>
<accession>W3VLK3</accession>
<feature type="transmembrane region" description="Helical" evidence="11">
    <location>
        <begin position="458"/>
        <end position="481"/>
    </location>
</feature>
<feature type="compositionally biased region" description="Basic and acidic residues" evidence="10">
    <location>
        <begin position="227"/>
        <end position="238"/>
    </location>
</feature>
<proteinExistence type="inferred from homology"/>
<gene>
    <name evidence="13" type="ORF">PaG_04118</name>
</gene>
<feature type="transmembrane region" description="Helical" evidence="11">
    <location>
        <begin position="289"/>
        <end position="308"/>
    </location>
</feature>
<comment type="similarity">
    <text evidence="2">Belongs to the Ca(2+):cation antiporter (CaCA) (TC 2.A.19) family.</text>
</comment>
<dbReference type="NCBIfam" id="TIGR00846">
    <property type="entry name" value="caca2"/>
    <property type="match status" value="1"/>
</dbReference>
<comment type="caution">
    <text evidence="13">The sequence shown here is derived from an EMBL/GenBank/DDBJ whole genome shotgun (WGS) entry which is preliminary data.</text>
</comment>
<dbReference type="AlphaFoldDB" id="W3VLK3"/>
<dbReference type="InterPro" id="IPR004798">
    <property type="entry name" value="CAX-like"/>
</dbReference>
<feature type="domain" description="Sodium/calcium exchanger membrane region" evidence="12">
    <location>
        <begin position="505"/>
        <end position="647"/>
    </location>
</feature>
<feature type="transmembrane region" description="Helical" evidence="11">
    <location>
        <begin position="568"/>
        <end position="594"/>
    </location>
</feature>
<feature type="region of interest" description="Disordered" evidence="10">
    <location>
        <begin position="70"/>
        <end position="108"/>
    </location>
</feature>
<feature type="domain" description="Sodium/calcium exchanger membrane region" evidence="12">
    <location>
        <begin position="321"/>
        <end position="478"/>
    </location>
</feature>
<dbReference type="GO" id="GO:0000329">
    <property type="term" value="C:fungal-type vacuole membrane"/>
    <property type="evidence" value="ECO:0007669"/>
    <property type="project" value="TreeGrafter"/>
</dbReference>
<evidence type="ECO:0000256" key="10">
    <source>
        <dbReference type="SAM" id="MobiDB-lite"/>
    </source>
</evidence>